<dbReference type="FunFam" id="3.50.50.60:FF:000643">
    <property type="entry name" value="Rab escort protein 1"/>
    <property type="match status" value="1"/>
</dbReference>
<evidence type="ECO:0000256" key="2">
    <source>
        <dbReference type="SAM" id="Phobius"/>
    </source>
</evidence>
<dbReference type="GO" id="GO:0005634">
    <property type="term" value="C:nucleus"/>
    <property type="evidence" value="ECO:0007669"/>
    <property type="project" value="TreeGrafter"/>
</dbReference>
<evidence type="ECO:0008006" key="5">
    <source>
        <dbReference type="Google" id="ProtNLM"/>
    </source>
</evidence>
<dbReference type="SUPFAM" id="SSF51905">
    <property type="entry name" value="FAD/NAD(P)-binding domain"/>
    <property type="match status" value="1"/>
</dbReference>
<dbReference type="Gene3D" id="3.50.50.60">
    <property type="entry name" value="FAD/NAD(P)-binding domain"/>
    <property type="match status" value="1"/>
</dbReference>
<keyword evidence="4" id="KW-1185">Reference proteome</keyword>
<evidence type="ECO:0000313" key="3">
    <source>
        <dbReference type="EMBL" id="KAG6490180.1"/>
    </source>
</evidence>
<name>A0A8J5FKG2_ZINOF</name>
<keyword evidence="2" id="KW-0812">Transmembrane</keyword>
<comment type="caution">
    <text evidence="3">The sequence shown here is derived from an EMBL/GenBank/DDBJ whole genome shotgun (WGS) entry which is preliminary data.</text>
</comment>
<dbReference type="GO" id="GO:0016192">
    <property type="term" value="P:vesicle-mediated transport"/>
    <property type="evidence" value="ECO:0007669"/>
    <property type="project" value="TreeGrafter"/>
</dbReference>
<dbReference type="Proteomes" id="UP000734854">
    <property type="component" value="Unassembled WGS sequence"/>
</dbReference>
<dbReference type="PANTHER" id="PTHR11787:SF4">
    <property type="entry name" value="CHM, RAB ESCORT PROTEIN 1"/>
    <property type="match status" value="1"/>
</dbReference>
<dbReference type="GO" id="GO:0007264">
    <property type="term" value="P:small GTPase-mediated signal transduction"/>
    <property type="evidence" value="ECO:0007669"/>
    <property type="project" value="InterPro"/>
</dbReference>
<dbReference type="Pfam" id="PF00996">
    <property type="entry name" value="GDI"/>
    <property type="match status" value="1"/>
</dbReference>
<keyword evidence="2" id="KW-0472">Membrane</keyword>
<dbReference type="SUPFAM" id="SSF54373">
    <property type="entry name" value="FAD-linked reductases, C-terminal domain"/>
    <property type="match status" value="1"/>
</dbReference>
<dbReference type="GO" id="GO:0005092">
    <property type="term" value="F:GDP-dissociation inhibitor activity"/>
    <property type="evidence" value="ECO:0007669"/>
    <property type="project" value="InterPro"/>
</dbReference>
<proteinExistence type="inferred from homology"/>
<protein>
    <recommendedName>
        <fullName evidence="5">Rab escort protein</fullName>
    </recommendedName>
</protein>
<gene>
    <name evidence="3" type="ORF">ZIOFF_051465</name>
</gene>
<dbReference type="InterPro" id="IPR036188">
    <property type="entry name" value="FAD/NAD-bd_sf"/>
</dbReference>
<evidence type="ECO:0000313" key="4">
    <source>
        <dbReference type="Proteomes" id="UP000734854"/>
    </source>
</evidence>
<sequence length="328" mass="36207">MLTIFLKDGNYIILLLLFGAVIVTKCEFHGYLVYISFCFHSGYSLTIWLVTDVNDRFSNAVGAFIYPMYGHGELPQAFCRCAAVKGALYVLRMPVSAIIVDKETGGCKGIKLASGQDIFSQQVVLDSSFEVPSSMLPSNIVDKKLNSYSSYKVARGVCITTSSILPDSSNVLVIFPPKSLYPEQLTTVQVLQLSKNVANCPPGWFVVHLSTPCNDAILGKEYIKAAINALFLVTDDDGLEISNSSPNGSHIEEQKPALRWCIIYVQEQKQASFGSLCSCPMPDESLDYKFILEATKKLFTTMYPEDDFFPASKASDDSVEENPEEIES</sequence>
<feature type="transmembrane region" description="Helical" evidence="2">
    <location>
        <begin position="12"/>
        <end position="34"/>
    </location>
</feature>
<organism evidence="3 4">
    <name type="scientific">Zingiber officinale</name>
    <name type="common">Ginger</name>
    <name type="synonym">Amomum zingiber</name>
    <dbReference type="NCBI Taxonomy" id="94328"/>
    <lineage>
        <taxon>Eukaryota</taxon>
        <taxon>Viridiplantae</taxon>
        <taxon>Streptophyta</taxon>
        <taxon>Embryophyta</taxon>
        <taxon>Tracheophyta</taxon>
        <taxon>Spermatophyta</taxon>
        <taxon>Magnoliopsida</taxon>
        <taxon>Liliopsida</taxon>
        <taxon>Zingiberales</taxon>
        <taxon>Zingiberaceae</taxon>
        <taxon>Zingiber</taxon>
    </lineage>
</organism>
<accession>A0A8J5FKG2</accession>
<reference evidence="3 4" key="1">
    <citation type="submission" date="2020-08" db="EMBL/GenBank/DDBJ databases">
        <title>Plant Genome Project.</title>
        <authorList>
            <person name="Zhang R.-G."/>
        </authorList>
    </citation>
    <scope>NUCLEOTIDE SEQUENCE [LARGE SCALE GENOMIC DNA]</scope>
    <source>
        <tissue evidence="3">Rhizome</tissue>
    </source>
</reference>
<dbReference type="GO" id="GO:0005829">
    <property type="term" value="C:cytosol"/>
    <property type="evidence" value="ECO:0007669"/>
    <property type="project" value="TreeGrafter"/>
</dbReference>
<evidence type="ECO:0000256" key="1">
    <source>
        <dbReference type="ARBA" id="ARBA00005593"/>
    </source>
</evidence>
<dbReference type="InterPro" id="IPR018203">
    <property type="entry name" value="GDP_dissociation_inhibitor"/>
</dbReference>
<keyword evidence="2" id="KW-1133">Transmembrane helix</keyword>
<dbReference type="GO" id="GO:0005968">
    <property type="term" value="C:Rab-protein geranylgeranyltransferase complex"/>
    <property type="evidence" value="ECO:0007669"/>
    <property type="project" value="TreeGrafter"/>
</dbReference>
<dbReference type="EMBL" id="JACMSC010000014">
    <property type="protein sequence ID" value="KAG6490180.1"/>
    <property type="molecule type" value="Genomic_DNA"/>
</dbReference>
<comment type="similarity">
    <text evidence="1">Belongs to the Rab GDI family.</text>
</comment>
<dbReference type="AlphaFoldDB" id="A0A8J5FKG2"/>
<dbReference type="PANTHER" id="PTHR11787">
    <property type="entry name" value="RAB GDP-DISSOCIATION INHIBITOR"/>
    <property type="match status" value="1"/>
</dbReference>